<evidence type="ECO:0000313" key="2">
    <source>
        <dbReference type="Proteomes" id="UP000798662"/>
    </source>
</evidence>
<sequence>MAAFIPAVASTSRRNAVLLTRSVMRVPPLGAGLAAAAAPGGRGALRQPSPSAGRPVGGARRVTTTSAAAVSAGDKAPDFTATDSGGTTFALSSLTPGRPVVLYFFPKSFTPGCTKQAAAFQSAADDLARLDAEVIGISGDDRQAEFKESMKLTFKLVSDADGSLRKLYGVPSTFGILPGRVTYVIDAQGIVVKTINSQLDISSHVKESIKALETAANIALFTAWPIRLQSNADQSTSAAWSPKAASSLFLPAVCQSRPLHLPTPAGLGPAARSAGRFAQPVLHSVPGVALLFLLPLPSPPPPFTMSMVTALRSLRAVAPAAPRAPWAPTSVLATRFVRAASTTSSGPQDLVVIGGGPGGYAHAIKAAQLGLKVTCVEKRGTLGGTCLNVGCIPSKALLHSSHLYEDARTNFAAHGVVVKDVGIDLPAMMKHKNGAVSGLTKGIEGLFKKNKVTYVKGTGSLVAGGSGEGRQVKVSLVDGGETTIDTKSVTLATGSVPSGLPGLTVDEKKVITSDGGIALSEVPKKMVVIGGGVIGLELGSVWRRLGSQVTVVEYLDRILTGMDSETAAAFHKILKRQKMGFKLSTKVTGADTSGDGVVLTVEPSAGGEAETIEADVVLVATGRRPFTSGLGLEEAGVELDKVGRVVTDEHFRTSAEGVYAIGDIIAGPMLAHKAEDEGLVSAEMIAGGAAAHVDYNCVPSVVYTHPEVASVGKTEEQLVEAGVEFRKGVFPFMANSRARTNDVKGDVASGMVKVLADAKTDQLLGMHIVGPNAGELIAEGVFALEYGASAEDIGRTSHAHPTLSEAVKEASMAAYGKPIHF</sequence>
<evidence type="ECO:0000313" key="1">
    <source>
        <dbReference type="EMBL" id="KAK1870143.1"/>
    </source>
</evidence>
<dbReference type="Proteomes" id="UP000798662">
    <property type="component" value="Chromosome 3"/>
</dbReference>
<keyword evidence="2" id="KW-1185">Reference proteome</keyword>
<gene>
    <name evidence="1" type="ORF">I4F81_012605</name>
</gene>
<dbReference type="EMBL" id="CM020620">
    <property type="protein sequence ID" value="KAK1870143.1"/>
    <property type="molecule type" value="Genomic_DNA"/>
</dbReference>
<reference evidence="1" key="1">
    <citation type="submission" date="2019-11" db="EMBL/GenBank/DDBJ databases">
        <title>Nori genome reveals adaptations in red seaweeds to the harsh intertidal environment.</title>
        <authorList>
            <person name="Wang D."/>
            <person name="Mao Y."/>
        </authorList>
    </citation>
    <scope>NUCLEOTIDE SEQUENCE</scope>
    <source>
        <tissue evidence="1">Gametophyte</tissue>
    </source>
</reference>
<accession>A0ACC3CJ65</accession>
<proteinExistence type="predicted"/>
<protein>
    <submittedName>
        <fullName evidence="1">Uncharacterized protein</fullName>
    </submittedName>
</protein>
<organism evidence="1 2">
    <name type="scientific">Pyropia yezoensis</name>
    <name type="common">Susabi-nori</name>
    <name type="synonym">Porphyra yezoensis</name>
    <dbReference type="NCBI Taxonomy" id="2788"/>
    <lineage>
        <taxon>Eukaryota</taxon>
        <taxon>Rhodophyta</taxon>
        <taxon>Bangiophyceae</taxon>
        <taxon>Bangiales</taxon>
        <taxon>Bangiaceae</taxon>
        <taxon>Pyropia</taxon>
    </lineage>
</organism>
<comment type="caution">
    <text evidence="1">The sequence shown here is derived from an EMBL/GenBank/DDBJ whole genome shotgun (WGS) entry which is preliminary data.</text>
</comment>
<name>A0ACC3CJ65_PYRYE</name>